<dbReference type="GeneID" id="37228986"/>
<dbReference type="OrthoDB" id="10037289at2759"/>
<proteinExistence type="predicted"/>
<sequence>MMVDFRDPEAFGMYTFNDHAGYGALEVVQNALMWAVCEALGWLIAGDWVGVMRMIDDGEILDKTRTMYEYMLLAMLAELDKQGQLGPNSDVRNLGFIMAMYADESMSNRSQYKFPASRARRDGSYYGEDFVLCLVAYAARRNITMHGPPDIDETIARAEEETEQEDIVLPTRNKDPWDWVPSMKMYERRNSLVAYGGIPKVKIGGDALDITTFSSAERKRKSFNGTDPLTPNMIKSLKAGLLFGSE</sequence>
<gene>
    <name evidence="1" type="ORF">BO80DRAFT_498173</name>
</gene>
<dbReference type="Proteomes" id="UP000249402">
    <property type="component" value="Unassembled WGS sequence"/>
</dbReference>
<protein>
    <submittedName>
        <fullName evidence="1">Uncharacterized protein</fullName>
    </submittedName>
</protein>
<dbReference type="VEuPathDB" id="FungiDB:BO80DRAFT_498173"/>
<dbReference type="EMBL" id="KZ824516">
    <property type="protein sequence ID" value="RAK94842.1"/>
    <property type="molecule type" value="Genomic_DNA"/>
</dbReference>
<name>A0A395GHY3_9EURO</name>
<keyword evidence="2" id="KW-1185">Reference proteome</keyword>
<evidence type="ECO:0000313" key="1">
    <source>
        <dbReference type="EMBL" id="RAK94842.1"/>
    </source>
</evidence>
<dbReference type="RefSeq" id="XP_025569170.1">
    <property type="nucleotide sequence ID" value="XM_025724121.1"/>
</dbReference>
<dbReference type="AlphaFoldDB" id="A0A395GHY3"/>
<evidence type="ECO:0000313" key="2">
    <source>
        <dbReference type="Proteomes" id="UP000249402"/>
    </source>
</evidence>
<reference evidence="1 2" key="1">
    <citation type="submission" date="2018-02" db="EMBL/GenBank/DDBJ databases">
        <title>The genomes of Aspergillus section Nigri reveals drivers in fungal speciation.</title>
        <authorList>
            <consortium name="DOE Joint Genome Institute"/>
            <person name="Vesth T.C."/>
            <person name="Nybo J."/>
            <person name="Theobald S."/>
            <person name="Brandl J."/>
            <person name="Frisvad J.C."/>
            <person name="Nielsen K.F."/>
            <person name="Lyhne E.K."/>
            <person name="Kogle M.E."/>
            <person name="Kuo A."/>
            <person name="Riley R."/>
            <person name="Clum A."/>
            <person name="Nolan M."/>
            <person name="Lipzen A."/>
            <person name="Salamov A."/>
            <person name="Henrissat B."/>
            <person name="Wiebenga A."/>
            <person name="De vries R.P."/>
            <person name="Grigoriev I.V."/>
            <person name="Mortensen U.H."/>
            <person name="Andersen M.R."/>
            <person name="Baker S.E."/>
        </authorList>
    </citation>
    <scope>NUCLEOTIDE SEQUENCE [LARGE SCALE GENOMIC DNA]</scope>
    <source>
        <strain evidence="1 2">CBS 121593</strain>
    </source>
</reference>
<organism evidence="1 2">
    <name type="scientific">Aspergillus ibericus CBS 121593</name>
    <dbReference type="NCBI Taxonomy" id="1448316"/>
    <lineage>
        <taxon>Eukaryota</taxon>
        <taxon>Fungi</taxon>
        <taxon>Dikarya</taxon>
        <taxon>Ascomycota</taxon>
        <taxon>Pezizomycotina</taxon>
        <taxon>Eurotiomycetes</taxon>
        <taxon>Eurotiomycetidae</taxon>
        <taxon>Eurotiales</taxon>
        <taxon>Aspergillaceae</taxon>
        <taxon>Aspergillus</taxon>
        <taxon>Aspergillus subgen. Circumdati</taxon>
    </lineage>
</organism>
<dbReference type="STRING" id="1448316.A0A395GHY3"/>
<accession>A0A395GHY3</accession>